<organism evidence="2">
    <name type="scientific">Solumvirus sp</name>
    <dbReference type="NCBI Taxonomy" id="2487773"/>
    <lineage>
        <taxon>Viruses</taxon>
        <taxon>Pithoviruses</taxon>
    </lineage>
</organism>
<evidence type="ECO:0000313" key="2">
    <source>
        <dbReference type="EMBL" id="AYV86390.1"/>
    </source>
</evidence>
<gene>
    <name evidence="2" type="ORF">Solumvirus7_5</name>
</gene>
<reference evidence="2" key="1">
    <citation type="submission" date="2018-10" db="EMBL/GenBank/DDBJ databases">
        <title>Hidden diversity of soil giant viruses.</title>
        <authorList>
            <person name="Schulz F."/>
            <person name="Alteio L."/>
            <person name="Goudeau D."/>
            <person name="Ryan E.M."/>
            <person name="Malmstrom R.R."/>
            <person name="Blanchard J."/>
            <person name="Woyke T."/>
        </authorList>
    </citation>
    <scope>NUCLEOTIDE SEQUENCE</scope>
    <source>
        <strain evidence="2">SMV1</strain>
    </source>
</reference>
<sequence>MTAMMNVHPPMPAMGAVYPALTNNYPAVTNNYPATPWAPKQAVWGSAGAPPVNAYSTVPGTASKINTAYWPPTTGVNKAYLAVPTTNNALPVNNAYLAKSTGPVAPVVPVNPTPINPVNPITPVAPVNPVPTPTPAPQPPAPVNPTPAPAPAPQPNPAPNPQPPVTPNVTQCLANYVNNATGFWPKAFRTDIKSGNIKDDTQKVKYIQYKKGVVCLDGKCKFNDGNGTEAQLNYNKGLLKSVSTNANGNTIEAYADKHGNIVKGTITYPITDPSTPGLRSLSFKTSKTSEALGLAPTGCLLDIDAEYLQSPGNLYRIKINTLGNQILPDYTETHTITKYSGDDTLNSALDPGLSKHNITAISQFAAINTNLNSDTQNAGVFDNVHLIIQKIISNGGSHTVADGVVKVYQEDRNGKTVLLEEYSVNNGQKDGVDKIFPISTKKSGCAAFSGTSSGVICRQLASGKVQLERRWENGVLQQ</sequence>
<accession>A0A3G5AGX8</accession>
<protein>
    <submittedName>
        <fullName evidence="2">Uncharacterized protein</fullName>
    </submittedName>
</protein>
<dbReference type="EMBL" id="MK072504">
    <property type="protein sequence ID" value="AYV86390.1"/>
    <property type="molecule type" value="Genomic_DNA"/>
</dbReference>
<proteinExistence type="predicted"/>
<evidence type="ECO:0000256" key="1">
    <source>
        <dbReference type="SAM" id="MobiDB-lite"/>
    </source>
</evidence>
<feature type="region of interest" description="Disordered" evidence="1">
    <location>
        <begin position="129"/>
        <end position="167"/>
    </location>
</feature>
<feature type="compositionally biased region" description="Pro residues" evidence="1">
    <location>
        <begin position="129"/>
        <end position="166"/>
    </location>
</feature>
<name>A0A3G5AGX8_9VIRU</name>